<accession>A0A915J3F4</accession>
<sequence>MLPTIPIQQTLPMPSCMYTIRKDEIDGEVLRYAKVGDQVVHRWECESDSFGILVHSCYVEDGQGEKVEVVNERGCHRDRFLLGDPTYIEALNMAYRESHIFKFADRVAVRFLCQIKLCLKADGGCLGITPPLCNQTTGSKNGSTFVRNRSKRFIESSVNEPSFRSNGTEALLNARIKSPDDLASVDDQWISLKLGSKQSVCLNNHRFIAFTCSLITIGMFSTFVFLALIAYGCPKKLSR</sequence>
<dbReference type="Pfam" id="PF25301">
    <property type="entry name" value="CUT_C"/>
    <property type="match status" value="1"/>
</dbReference>
<keyword evidence="2" id="KW-0472">Membrane</keyword>
<keyword evidence="4" id="KW-1185">Reference proteome</keyword>
<keyword evidence="1" id="KW-0732">Signal</keyword>
<proteinExistence type="predicted"/>
<dbReference type="AlphaFoldDB" id="A0A915J3F4"/>
<dbReference type="OMA" id="WECESDS"/>
<keyword evidence="2" id="KW-0812">Transmembrane</keyword>
<dbReference type="InterPro" id="IPR057475">
    <property type="entry name" value="CUT_C"/>
</dbReference>
<feature type="domain" description="ZP" evidence="3">
    <location>
        <begin position="1"/>
        <end position="140"/>
    </location>
</feature>
<reference evidence="5" key="1">
    <citation type="submission" date="2022-11" db="UniProtKB">
        <authorList>
            <consortium name="WormBaseParasite"/>
        </authorList>
    </citation>
    <scope>IDENTIFICATION</scope>
</reference>
<keyword evidence="2" id="KW-1133">Transmembrane helix</keyword>
<evidence type="ECO:0000256" key="2">
    <source>
        <dbReference type="SAM" id="Phobius"/>
    </source>
</evidence>
<name>A0A915J3F4_ROMCU</name>
<organism evidence="4 5">
    <name type="scientific">Romanomermis culicivorax</name>
    <name type="common">Nematode worm</name>
    <dbReference type="NCBI Taxonomy" id="13658"/>
    <lineage>
        <taxon>Eukaryota</taxon>
        <taxon>Metazoa</taxon>
        <taxon>Ecdysozoa</taxon>
        <taxon>Nematoda</taxon>
        <taxon>Enoplea</taxon>
        <taxon>Dorylaimia</taxon>
        <taxon>Mermithida</taxon>
        <taxon>Mermithoidea</taxon>
        <taxon>Mermithidae</taxon>
        <taxon>Romanomermis</taxon>
    </lineage>
</organism>
<dbReference type="PANTHER" id="PTHR22907">
    <property type="entry name" value="GH04558P"/>
    <property type="match status" value="1"/>
</dbReference>
<protein>
    <submittedName>
        <fullName evidence="5">ZP domain-containing protein</fullName>
    </submittedName>
</protein>
<dbReference type="InterPro" id="IPR051962">
    <property type="entry name" value="Cuticlin"/>
</dbReference>
<dbReference type="WBParaSite" id="nRc.2.0.1.t20997-RA">
    <property type="protein sequence ID" value="nRc.2.0.1.t20997-RA"/>
    <property type="gene ID" value="nRc.2.0.1.g20997"/>
</dbReference>
<dbReference type="SMART" id="SM00241">
    <property type="entry name" value="ZP"/>
    <property type="match status" value="1"/>
</dbReference>
<feature type="transmembrane region" description="Helical" evidence="2">
    <location>
        <begin position="207"/>
        <end position="231"/>
    </location>
</feature>
<dbReference type="PROSITE" id="PS51034">
    <property type="entry name" value="ZP_2"/>
    <property type="match status" value="1"/>
</dbReference>
<evidence type="ECO:0000313" key="4">
    <source>
        <dbReference type="Proteomes" id="UP000887565"/>
    </source>
</evidence>
<dbReference type="InterPro" id="IPR001507">
    <property type="entry name" value="ZP_dom"/>
</dbReference>
<dbReference type="Proteomes" id="UP000887565">
    <property type="component" value="Unplaced"/>
</dbReference>
<evidence type="ECO:0000256" key="1">
    <source>
        <dbReference type="ARBA" id="ARBA00022729"/>
    </source>
</evidence>
<evidence type="ECO:0000259" key="3">
    <source>
        <dbReference type="PROSITE" id="PS51034"/>
    </source>
</evidence>
<dbReference type="PANTHER" id="PTHR22907:SF7">
    <property type="entry name" value="ZP DOMAIN-CONTAINING PROTEIN"/>
    <property type="match status" value="1"/>
</dbReference>
<evidence type="ECO:0000313" key="5">
    <source>
        <dbReference type="WBParaSite" id="nRc.2.0.1.t20997-RA"/>
    </source>
</evidence>